<feature type="transmembrane region" description="Helical" evidence="1">
    <location>
        <begin position="6"/>
        <end position="28"/>
    </location>
</feature>
<reference evidence="3 5" key="1">
    <citation type="submission" date="2015-02" db="EMBL/GenBank/DDBJ databases">
        <authorList>
            <person name="Chooi Y.-H."/>
        </authorList>
    </citation>
    <scope>NUCLEOTIDE SEQUENCE [LARGE SCALE GENOMIC DNA]</scope>
    <source>
        <strain evidence="3">E3</strain>
    </source>
</reference>
<dbReference type="SMART" id="SM00315">
    <property type="entry name" value="RGS"/>
    <property type="match status" value="1"/>
</dbReference>
<dbReference type="PANTHER" id="PTHR10845">
    <property type="entry name" value="REGULATOR OF G PROTEIN SIGNALING"/>
    <property type="match status" value="1"/>
</dbReference>
<keyword evidence="1" id="KW-0812">Transmembrane</keyword>
<dbReference type="Proteomes" id="UP000290189">
    <property type="component" value="Unassembled WGS sequence"/>
</dbReference>
<dbReference type="AlphaFoldDB" id="A0A0G4IUL8"/>
<evidence type="ECO:0000256" key="1">
    <source>
        <dbReference type="SAM" id="Phobius"/>
    </source>
</evidence>
<keyword evidence="1" id="KW-1133">Transmembrane helix</keyword>
<dbReference type="OrthoDB" id="196547at2759"/>
<dbReference type="Pfam" id="PF00615">
    <property type="entry name" value="RGS"/>
    <property type="match status" value="1"/>
</dbReference>
<keyword evidence="1" id="KW-0472">Membrane</keyword>
<dbReference type="InterPro" id="IPR044926">
    <property type="entry name" value="RGS_subdomain_2"/>
</dbReference>
<dbReference type="Proteomes" id="UP000039324">
    <property type="component" value="Unassembled WGS sequence"/>
</dbReference>
<dbReference type="SUPFAM" id="SSF48097">
    <property type="entry name" value="Regulator of G-protein signaling, RGS"/>
    <property type="match status" value="1"/>
</dbReference>
<keyword evidence="4" id="KW-0496">Mitochondrion</keyword>
<dbReference type="InterPro" id="IPR016137">
    <property type="entry name" value="RGS"/>
</dbReference>
<feature type="transmembrane region" description="Helical" evidence="1">
    <location>
        <begin position="71"/>
        <end position="94"/>
    </location>
</feature>
<reference evidence="4 6" key="2">
    <citation type="submission" date="2018-03" db="EMBL/GenBank/DDBJ databases">
        <authorList>
            <person name="Fogelqvist J."/>
        </authorList>
    </citation>
    <scope>NUCLEOTIDE SEQUENCE [LARGE SCALE GENOMIC DNA]</scope>
</reference>
<sequence length="427" mass="47740">MVDSLSAAVIGVFCADAIVCSVLFIAFFRRRYRQPVKPRQPLIVLFYTAGLQLVPYNIYLQSVSSSCALQVVFTQILTPVLMDCVFMRSVLLFANYRLTRAKSMDPSVAPFFETWLLRHHHIVMAFLKKHMLRCMVLIHITAGTLSCALEGVSDPNCACPVGINVMDAWVYCEVGLFVIVAFNLKTCRDGFGIKRELMYLGMAYVVGIVSTLAVMVFVTSKMVANLYYSVIIWVVEHAVLYIGIVVPLRASYRAVFDRERHAFSLQDILTMPEGLAALSKFLEAEFCIEIVLFYQAVQKFKSEFTLNSNDIDGINRNNLAARRVYDNFVSDNGPLQVNLSSEAQQKLAVEFQSITRRRASEQAGAVQAGDVTSVVVDGAGAGHAQTPNMIKATVFDDAWKELYNAVSLDSFQRFLMTNESRMLLQNG</sequence>
<geneLocation type="mitochondrion" evidence="4"/>
<dbReference type="EMBL" id="OVEO01000010">
    <property type="protein sequence ID" value="SPQ98592.1"/>
    <property type="molecule type" value="Genomic_DNA"/>
</dbReference>
<evidence type="ECO:0000313" key="4">
    <source>
        <dbReference type="EMBL" id="SPQ98592.1"/>
    </source>
</evidence>
<evidence type="ECO:0000313" key="6">
    <source>
        <dbReference type="Proteomes" id="UP000290189"/>
    </source>
</evidence>
<dbReference type="InterPro" id="IPR036305">
    <property type="entry name" value="RGS_sf"/>
</dbReference>
<gene>
    <name evidence="3" type="ORF">PBRA_007153</name>
    <name evidence="4" type="ORF">PLBR_LOCUS5807</name>
</gene>
<organism evidence="3 5">
    <name type="scientific">Plasmodiophora brassicae</name>
    <name type="common">Clubroot disease agent</name>
    <dbReference type="NCBI Taxonomy" id="37360"/>
    <lineage>
        <taxon>Eukaryota</taxon>
        <taxon>Sar</taxon>
        <taxon>Rhizaria</taxon>
        <taxon>Endomyxa</taxon>
        <taxon>Phytomyxea</taxon>
        <taxon>Plasmodiophorida</taxon>
        <taxon>Plasmodiophoridae</taxon>
        <taxon>Plasmodiophora</taxon>
    </lineage>
</organism>
<evidence type="ECO:0000313" key="5">
    <source>
        <dbReference type="Proteomes" id="UP000039324"/>
    </source>
</evidence>
<keyword evidence="5" id="KW-1185">Reference proteome</keyword>
<evidence type="ECO:0000313" key="3">
    <source>
        <dbReference type="EMBL" id="CEO99038.1"/>
    </source>
</evidence>
<proteinExistence type="predicted"/>
<dbReference type="Gene3D" id="1.10.167.10">
    <property type="entry name" value="Regulator of G-protein Signalling 4, domain 2"/>
    <property type="match status" value="1"/>
</dbReference>
<feature type="transmembrane region" description="Helical" evidence="1">
    <location>
        <begin position="197"/>
        <end position="220"/>
    </location>
</feature>
<dbReference type="PROSITE" id="PS50132">
    <property type="entry name" value="RGS"/>
    <property type="match status" value="1"/>
</dbReference>
<protein>
    <recommendedName>
        <fullName evidence="2">RGS domain-containing protein</fullName>
    </recommendedName>
</protein>
<name>A0A0G4IUL8_PLABS</name>
<feature type="transmembrane region" description="Helical" evidence="1">
    <location>
        <begin position="134"/>
        <end position="153"/>
    </location>
</feature>
<feature type="transmembrane region" description="Helical" evidence="1">
    <location>
        <begin position="226"/>
        <end position="248"/>
    </location>
</feature>
<feature type="domain" description="RGS" evidence="2">
    <location>
        <begin position="264"/>
        <end position="424"/>
    </location>
</feature>
<accession>A0A0G4IUL8</accession>
<evidence type="ECO:0000259" key="2">
    <source>
        <dbReference type="PROSITE" id="PS50132"/>
    </source>
</evidence>
<feature type="transmembrane region" description="Helical" evidence="1">
    <location>
        <begin position="40"/>
        <end position="59"/>
    </location>
</feature>
<feature type="transmembrane region" description="Helical" evidence="1">
    <location>
        <begin position="168"/>
        <end position="185"/>
    </location>
</feature>
<dbReference type="EMBL" id="CDSF01000089">
    <property type="protein sequence ID" value="CEO99038.1"/>
    <property type="molecule type" value="Genomic_DNA"/>
</dbReference>
<dbReference type="PRINTS" id="PR01301">
    <property type="entry name" value="RGSPROTEIN"/>
</dbReference>
<dbReference type="CDD" id="cd07440">
    <property type="entry name" value="RGS"/>
    <property type="match status" value="1"/>
</dbReference>
<dbReference type="PANTHER" id="PTHR10845:SF192">
    <property type="entry name" value="DOUBLE HIT, ISOFORM B"/>
    <property type="match status" value="1"/>
</dbReference>